<dbReference type="AlphaFoldDB" id="A0A178K8V8"/>
<dbReference type="GO" id="GO:0005886">
    <property type="term" value="C:plasma membrane"/>
    <property type="evidence" value="ECO:0007669"/>
    <property type="project" value="UniProtKB-SubCell"/>
</dbReference>
<keyword evidence="6 9" id="KW-0812">Transmembrane</keyword>
<dbReference type="OrthoDB" id="9775513at2"/>
<keyword evidence="3 9" id="KW-0813">Transport</keyword>
<protein>
    <recommendedName>
        <fullName evidence="9">Membrane fusion protein (MFP) family protein</fullName>
    </recommendedName>
</protein>
<accession>A0A178K8V8</accession>
<evidence type="ECO:0000313" key="13">
    <source>
        <dbReference type="EMBL" id="OAN13790.1"/>
    </source>
</evidence>
<organism evidence="13 14">
    <name type="scientific">Photobacterium jeanii</name>
    <dbReference type="NCBI Taxonomy" id="858640"/>
    <lineage>
        <taxon>Bacteria</taxon>
        <taxon>Pseudomonadati</taxon>
        <taxon>Pseudomonadota</taxon>
        <taxon>Gammaproteobacteria</taxon>
        <taxon>Vibrionales</taxon>
        <taxon>Vibrionaceae</taxon>
        <taxon>Photobacterium</taxon>
    </lineage>
</organism>
<evidence type="ECO:0000256" key="5">
    <source>
        <dbReference type="ARBA" id="ARBA00022519"/>
    </source>
</evidence>
<evidence type="ECO:0000259" key="11">
    <source>
        <dbReference type="Pfam" id="PF25994"/>
    </source>
</evidence>
<evidence type="ECO:0000256" key="7">
    <source>
        <dbReference type="ARBA" id="ARBA00022989"/>
    </source>
</evidence>
<dbReference type="RefSeq" id="WP_068332460.1">
    <property type="nucleotide sequence ID" value="NZ_LVHF01000028.1"/>
</dbReference>
<keyword evidence="10" id="KW-0175">Coiled coil</keyword>
<evidence type="ECO:0000256" key="1">
    <source>
        <dbReference type="ARBA" id="ARBA00004377"/>
    </source>
</evidence>
<dbReference type="Pfam" id="PF26002">
    <property type="entry name" value="Beta-barrel_AprE"/>
    <property type="match status" value="1"/>
</dbReference>
<evidence type="ECO:0000259" key="12">
    <source>
        <dbReference type="Pfam" id="PF26002"/>
    </source>
</evidence>
<comment type="similarity">
    <text evidence="2 9">Belongs to the membrane fusion protein (MFP) (TC 8.A.1) family.</text>
</comment>
<dbReference type="InterPro" id="IPR050739">
    <property type="entry name" value="MFP"/>
</dbReference>
<dbReference type="PANTHER" id="PTHR30386">
    <property type="entry name" value="MEMBRANE FUSION SUBUNIT OF EMRAB-TOLC MULTIDRUG EFFLUX PUMP"/>
    <property type="match status" value="1"/>
</dbReference>
<keyword evidence="8 9" id="KW-0472">Membrane</keyword>
<feature type="domain" description="AprE-like beta-barrel" evidence="12">
    <location>
        <begin position="322"/>
        <end position="410"/>
    </location>
</feature>
<dbReference type="Gene3D" id="2.40.30.170">
    <property type="match status" value="1"/>
</dbReference>
<evidence type="ECO:0000256" key="6">
    <source>
        <dbReference type="ARBA" id="ARBA00022692"/>
    </source>
</evidence>
<feature type="transmembrane region" description="Helical" evidence="9">
    <location>
        <begin position="12"/>
        <end position="31"/>
    </location>
</feature>
<feature type="coiled-coil region" evidence="10">
    <location>
        <begin position="210"/>
        <end position="251"/>
    </location>
</feature>
<dbReference type="NCBIfam" id="TIGR01843">
    <property type="entry name" value="type_I_hlyD"/>
    <property type="match status" value="1"/>
</dbReference>
<dbReference type="InterPro" id="IPR010129">
    <property type="entry name" value="T1SS_HlyD"/>
</dbReference>
<evidence type="ECO:0000256" key="9">
    <source>
        <dbReference type="RuleBase" id="RU365093"/>
    </source>
</evidence>
<dbReference type="InterPro" id="IPR058781">
    <property type="entry name" value="HH_AprE-like"/>
</dbReference>
<dbReference type="Gene3D" id="2.40.50.100">
    <property type="match status" value="1"/>
</dbReference>
<keyword evidence="5 9" id="KW-0997">Cell inner membrane</keyword>
<comment type="subcellular location">
    <subcellularLocation>
        <location evidence="1 9">Cell inner membrane</location>
        <topology evidence="1 9">Single-pass membrane protein</topology>
    </subcellularLocation>
</comment>
<evidence type="ECO:0000256" key="8">
    <source>
        <dbReference type="ARBA" id="ARBA00023136"/>
    </source>
</evidence>
<evidence type="ECO:0000313" key="14">
    <source>
        <dbReference type="Proteomes" id="UP000078503"/>
    </source>
</evidence>
<feature type="domain" description="AprE-like long alpha-helical hairpin" evidence="11">
    <location>
        <begin position="87"/>
        <end position="280"/>
    </location>
</feature>
<comment type="caution">
    <text evidence="13">The sequence shown here is derived from an EMBL/GenBank/DDBJ whole genome shotgun (WGS) entry which is preliminary data.</text>
</comment>
<evidence type="ECO:0000256" key="10">
    <source>
        <dbReference type="SAM" id="Coils"/>
    </source>
</evidence>
<dbReference type="PANTHER" id="PTHR30386:SF17">
    <property type="entry name" value="ALKALINE PROTEASE SECRETION PROTEIN APRE"/>
    <property type="match status" value="1"/>
</dbReference>
<name>A0A178K8V8_9GAMM</name>
<reference evidence="13 14" key="1">
    <citation type="submission" date="2016-03" db="EMBL/GenBank/DDBJ databases">
        <title>Photobacterium proteolyticum sp. nov. a protease producing bacterium isolated from ocean sediments of Laizhou Bay.</title>
        <authorList>
            <person name="Li Y."/>
        </authorList>
    </citation>
    <scope>NUCLEOTIDE SEQUENCE [LARGE SCALE GENOMIC DNA]</scope>
    <source>
        <strain evidence="13 14">R-40508</strain>
    </source>
</reference>
<dbReference type="STRING" id="858640.A3K86_14615"/>
<evidence type="ECO:0000256" key="3">
    <source>
        <dbReference type="ARBA" id="ARBA00022448"/>
    </source>
</evidence>
<keyword evidence="14" id="KW-1185">Reference proteome</keyword>
<gene>
    <name evidence="13" type="ORF">A3K86_14615</name>
</gene>
<sequence length="435" mass="49277">MDKQTFDTKRIIVFGCLFIALTVGVFVTWAVTAKLHSASIASGTLVVESQRKKVQHLQGGWVKAIYVSEGQHVKAGEVLLELANSKAEADFRRLILRAVSLQSQRDRLDAELNKRKEVIWQVQSMPISQELDDIELSNIINTHKMQFQQASLRDDLRSGQFEQRKLLLDEQLRGTKFQLRAIRRQLDLVKQEIEMTAGLLKKGFVAKTRMLELQRHQASIEAQIAELDSEREVLARQLVSLEQDYETETIELQQTVTAQLELTDKELRDVKQALTAATDVRSRVTIRSEHNGTVVGLNVHSVGGVVNAGDVMMEIVPDSDELIVEALVKPEDIDVVHQGLEAKVRLSAFNIRRTPPVQGEVVYVAADRLLPKKESQQTGYLVKVKLNKNEVSRLEGVELYPGMPTEVFILLESQTMWEYLTAPLFSSYYRAFRES</sequence>
<dbReference type="PRINTS" id="PR01490">
    <property type="entry name" value="RTXTOXIND"/>
</dbReference>
<dbReference type="Pfam" id="PF25994">
    <property type="entry name" value="HH_AprE"/>
    <property type="match status" value="1"/>
</dbReference>
<evidence type="ECO:0000256" key="2">
    <source>
        <dbReference type="ARBA" id="ARBA00009477"/>
    </source>
</evidence>
<evidence type="ECO:0000256" key="4">
    <source>
        <dbReference type="ARBA" id="ARBA00022475"/>
    </source>
</evidence>
<dbReference type="Proteomes" id="UP000078503">
    <property type="component" value="Unassembled WGS sequence"/>
</dbReference>
<proteinExistence type="inferred from homology"/>
<dbReference type="EMBL" id="LVHF01000028">
    <property type="protein sequence ID" value="OAN13790.1"/>
    <property type="molecule type" value="Genomic_DNA"/>
</dbReference>
<keyword evidence="4 9" id="KW-1003">Cell membrane</keyword>
<keyword evidence="7 9" id="KW-1133">Transmembrane helix</keyword>
<dbReference type="InterPro" id="IPR058982">
    <property type="entry name" value="Beta-barrel_AprE"/>
</dbReference>
<dbReference type="GO" id="GO:0015031">
    <property type="term" value="P:protein transport"/>
    <property type="evidence" value="ECO:0007669"/>
    <property type="project" value="InterPro"/>
</dbReference>